<keyword evidence="5" id="KW-0574">Periplasm</keyword>
<dbReference type="GO" id="GO:0042121">
    <property type="term" value="P:alginic acid biosynthetic process"/>
    <property type="evidence" value="ECO:0007669"/>
    <property type="project" value="UniProtKB-UniPathway"/>
</dbReference>
<evidence type="ECO:0000256" key="1">
    <source>
        <dbReference type="ARBA" id="ARBA00004418"/>
    </source>
</evidence>
<comment type="subcellular location">
    <subcellularLocation>
        <location evidence="1">Periplasm</location>
    </subcellularLocation>
</comment>
<keyword evidence="4" id="KW-0732">Signal</keyword>
<evidence type="ECO:0000256" key="4">
    <source>
        <dbReference type="ARBA" id="ARBA00022729"/>
    </source>
</evidence>
<gene>
    <name evidence="8" type="ORF">GO755_19575</name>
</gene>
<dbReference type="Proteomes" id="UP000436006">
    <property type="component" value="Unassembled WGS sequence"/>
</dbReference>
<evidence type="ECO:0000259" key="7">
    <source>
        <dbReference type="Pfam" id="PF16822"/>
    </source>
</evidence>
<evidence type="ECO:0000256" key="3">
    <source>
        <dbReference type="ARBA" id="ARBA00022679"/>
    </source>
</evidence>
<keyword evidence="6" id="KW-0016">Alginate biosynthesis</keyword>
<comment type="pathway">
    <text evidence="2">Glycan biosynthesis; alginate biosynthesis.</text>
</comment>
<feature type="domain" description="AlgX/AlgJ SGNH hydrolase-like" evidence="7">
    <location>
        <begin position="93"/>
        <end position="317"/>
    </location>
</feature>
<keyword evidence="9" id="KW-1185">Reference proteome</keyword>
<proteinExistence type="predicted"/>
<dbReference type="EMBL" id="WPIN01000007">
    <property type="protein sequence ID" value="MVM32258.1"/>
    <property type="molecule type" value="Genomic_DNA"/>
</dbReference>
<dbReference type="Pfam" id="PF16822">
    <property type="entry name" value="ALGX"/>
    <property type="match status" value="1"/>
</dbReference>
<dbReference type="UniPathway" id="UPA00286"/>
<comment type="caution">
    <text evidence="8">The sequence shown here is derived from an EMBL/GenBank/DDBJ whole genome shotgun (WGS) entry which is preliminary data.</text>
</comment>
<accession>A0A7K1SEW5</accession>
<evidence type="ECO:0000256" key="5">
    <source>
        <dbReference type="ARBA" id="ARBA00022764"/>
    </source>
</evidence>
<evidence type="ECO:0000313" key="8">
    <source>
        <dbReference type="EMBL" id="MVM32258.1"/>
    </source>
</evidence>
<reference evidence="8 9" key="1">
    <citation type="submission" date="2019-12" db="EMBL/GenBank/DDBJ databases">
        <title>Spirosoma sp. HMF4905 genome sequencing and assembly.</title>
        <authorList>
            <person name="Kang H."/>
            <person name="Cha I."/>
            <person name="Kim H."/>
            <person name="Joh K."/>
        </authorList>
    </citation>
    <scope>NUCLEOTIDE SEQUENCE [LARGE SCALE GENOMIC DNA]</scope>
    <source>
        <strain evidence="8 9">HMF4905</strain>
    </source>
</reference>
<evidence type="ECO:0000313" key="9">
    <source>
        <dbReference type="Proteomes" id="UP000436006"/>
    </source>
</evidence>
<dbReference type="InterPro" id="IPR031811">
    <property type="entry name" value="ALGX/ALGJ_SGNH-like"/>
</dbReference>
<dbReference type="AlphaFoldDB" id="A0A7K1SEW5"/>
<evidence type="ECO:0000256" key="6">
    <source>
        <dbReference type="ARBA" id="ARBA00022841"/>
    </source>
</evidence>
<protein>
    <recommendedName>
        <fullName evidence="7">AlgX/AlgJ SGNH hydrolase-like domain-containing protein</fullName>
    </recommendedName>
</protein>
<dbReference type="GO" id="GO:0042597">
    <property type="term" value="C:periplasmic space"/>
    <property type="evidence" value="ECO:0007669"/>
    <property type="project" value="UniProtKB-SubCell"/>
</dbReference>
<dbReference type="GO" id="GO:0016740">
    <property type="term" value="F:transferase activity"/>
    <property type="evidence" value="ECO:0007669"/>
    <property type="project" value="UniProtKB-KW"/>
</dbReference>
<name>A0A7K1SEW5_9BACT</name>
<organism evidence="8 9">
    <name type="scientific">Spirosoma arboris</name>
    <dbReference type="NCBI Taxonomy" id="2682092"/>
    <lineage>
        <taxon>Bacteria</taxon>
        <taxon>Pseudomonadati</taxon>
        <taxon>Bacteroidota</taxon>
        <taxon>Cytophagia</taxon>
        <taxon>Cytophagales</taxon>
        <taxon>Cytophagaceae</taxon>
        <taxon>Spirosoma</taxon>
    </lineage>
</organism>
<sequence length="366" mass="42363">MMQVRLRLAAISFAILLLLPSLDQVVGLSAWFRSTENRRLRRMPLLHFPYVRQFVIRFDQYYKENFGGRNALFYVYSRWKYKILGQSPLPEKVVVGKNGWFYLGNSYNQVVDQHRGLVPLSDSSAALITDHLIGRQQELARQGIKLYVLIAPDSQTIYPEYLPDHLQQSKELSRLDVLKRAMAKTNLPFIDIRDTLLAAKRTHRVYYQTDTHWNEYGTLVGCAALLNRIRQDRPTIPPVYVMNYTIQQRSGMSGDLTHMLTLQDNVNEKVAYAIRPSSKLASRQIAVIPREKAVFPARRFAGSGFDRLLFIGDSFSNSMMRYLPAYFRESYFIRDGKLDAEAVRSERPTILVLEIVERNINQLATF</sequence>
<evidence type="ECO:0000256" key="2">
    <source>
        <dbReference type="ARBA" id="ARBA00005182"/>
    </source>
</evidence>
<keyword evidence="3" id="KW-0808">Transferase</keyword>